<dbReference type="InterPro" id="IPR007015">
    <property type="entry name" value="DNA_pol_V/MYBBP1A"/>
</dbReference>
<feature type="compositionally biased region" description="Acidic residues" evidence="4">
    <location>
        <begin position="760"/>
        <end position="778"/>
    </location>
</feature>
<dbReference type="GO" id="GO:0000182">
    <property type="term" value="F:rDNA binding"/>
    <property type="evidence" value="ECO:0007669"/>
    <property type="project" value="TreeGrafter"/>
</dbReference>
<accession>A0A167LI69</accession>
<evidence type="ECO:0000256" key="1">
    <source>
        <dbReference type="ARBA" id="ARBA00004123"/>
    </source>
</evidence>
<dbReference type="SUPFAM" id="SSF48371">
    <property type="entry name" value="ARM repeat"/>
    <property type="match status" value="1"/>
</dbReference>
<evidence type="ECO:0000313" key="5">
    <source>
        <dbReference type="EMBL" id="KZO95720.1"/>
    </source>
</evidence>
<dbReference type="EMBL" id="KV417287">
    <property type="protein sequence ID" value="KZO95720.1"/>
    <property type="molecule type" value="Genomic_DNA"/>
</dbReference>
<dbReference type="STRING" id="1330018.A0A167LI69"/>
<keyword evidence="6" id="KW-1185">Reference proteome</keyword>
<feature type="compositionally biased region" description="Acidic residues" evidence="4">
    <location>
        <begin position="724"/>
        <end position="740"/>
    </location>
</feature>
<comment type="similarity">
    <text evidence="2">Belongs to the MYBBP1A family.</text>
</comment>
<feature type="region of interest" description="Disordered" evidence="4">
    <location>
        <begin position="1142"/>
        <end position="1205"/>
    </location>
</feature>
<feature type="compositionally biased region" description="Basic residues" evidence="4">
    <location>
        <begin position="1196"/>
        <end position="1205"/>
    </location>
</feature>
<gene>
    <name evidence="5" type="ORF">CALVIDRAFT_537706</name>
</gene>
<evidence type="ECO:0000256" key="2">
    <source>
        <dbReference type="ARBA" id="ARBA00006809"/>
    </source>
</evidence>
<name>A0A167LI69_CALVF</name>
<comment type="subcellular location">
    <subcellularLocation>
        <location evidence="1">Nucleus</location>
    </subcellularLocation>
</comment>
<dbReference type="GO" id="GO:0005730">
    <property type="term" value="C:nucleolus"/>
    <property type="evidence" value="ECO:0007669"/>
    <property type="project" value="InterPro"/>
</dbReference>
<keyword evidence="3" id="KW-0539">Nucleus</keyword>
<sequence>MSTTLPLYYTLASPSTSERLDASVSLLSALEQFQAQHSFPSTVEGDTEQQFEALNAADVQYAVNRLVKGLASSREQSRMGFAVALTELLERIPTISCAHVISLVLGTTQIGAGTSGAEQRDLLFARLFGLTAVIESGMLFRSQPPAVGSSTLKLLPTIDDFMVVISELIALGEKKTWIRESAWWAVLRAVDALHASEVSWKKAAIARMCPEIYDGSKDWTLEKLALGVKLQTLYPEMVWASMVAPTFKQSNLLGAGNLQAVARLFKGAAAEETDGPDKISGSWKPQLHFAWDMVLDSYFTPASQGKLSPPSEFQDFFRLVVDDSLFASSASDVRKAWGFQVFATALPRIPATQLPLIFTPNFMRTWINHLSKPDRFLHKAALSLVDEIHKVAQENPSVAYTLVAQLTGKNGNQRFDQITKTKTVQSLVESMDVASVEAYVKFLLEAACGGAEAESIGSIDTKRAWILDQLQSLLRNTAIPKSEAWVESILAFLTVHGFFIHKKPSSKSAIAALHTSPEPLFSAGSQEKCREKLYASLAFLNAQRKTNKGISQPNGTVSGDLQVIDWFGRSTALLRKLAKDKKHVMPVLEADEDVVELRSAATTTLDALVETTNEKADVTAACMLLLQYLTLQTYADDIDTSEILPDSVQATSKLLNLTNPSQTSMEDVEAEPIDMLMDVLMALLESDTGHARELVAQVFGGLTKEALPSTIQFMAAQLESKTTDEDEEGDDAEVQENGEDVDMKSVGDDSDDADEHHSESDDDNEESDDDESDEDDDSQAAANAALRARLGQVLRANGLAADTDDDEDESKDDSDEDIVDDDTMLQLDDQLAAALRSQVGDKKGQKNAQREATHFRIRVIDLVDIFMSNEPTSELLFQLIVPLLDIALFSSSDEAQLSNKATSVLKLRLGSAKDVPEPVTDALAAETLREVYDRMRRADPAPVVLDCCTFLTKVLSKQGKEASPAVLDFYNDALKDFVMRRSACAPVALFSKLITSFPVCGWALRETILSLMVAQDAVNRFNQRKQLPELLALLLKQTQTQSANVHRSTKELVQFFRLVRKTLYKAMDQALDAPSFPTDYIRDLLKCLHRAVRVSSEAITVDGQDEVWIPSEFETLAARLEAEHSNVPSVRDLANQVMKLLRPDAQTTKTEQNGKKPKKDSVAESPQVVTNVIEIPVSKPKRLKRVADPDASGQPQKKKKAKTSS</sequence>
<proteinExistence type="inferred from homology"/>
<organism evidence="5 6">
    <name type="scientific">Calocera viscosa (strain TUFC12733)</name>
    <dbReference type="NCBI Taxonomy" id="1330018"/>
    <lineage>
        <taxon>Eukaryota</taxon>
        <taxon>Fungi</taxon>
        <taxon>Dikarya</taxon>
        <taxon>Basidiomycota</taxon>
        <taxon>Agaricomycotina</taxon>
        <taxon>Dacrymycetes</taxon>
        <taxon>Dacrymycetales</taxon>
        <taxon>Dacrymycetaceae</taxon>
        <taxon>Calocera</taxon>
    </lineage>
</organism>
<evidence type="ECO:0000313" key="6">
    <source>
        <dbReference type="Proteomes" id="UP000076738"/>
    </source>
</evidence>
<protein>
    <recommendedName>
        <fullName evidence="7">DNA polymerase V</fullName>
    </recommendedName>
</protein>
<dbReference type="AlphaFoldDB" id="A0A167LI69"/>
<dbReference type="Proteomes" id="UP000076738">
    <property type="component" value="Unassembled WGS sequence"/>
</dbReference>
<feature type="region of interest" description="Disordered" evidence="4">
    <location>
        <begin position="720"/>
        <end position="780"/>
    </location>
</feature>
<evidence type="ECO:0000256" key="4">
    <source>
        <dbReference type="SAM" id="MobiDB-lite"/>
    </source>
</evidence>
<feature type="region of interest" description="Disordered" evidence="4">
    <location>
        <begin position="798"/>
        <end position="819"/>
    </location>
</feature>
<evidence type="ECO:0000256" key="3">
    <source>
        <dbReference type="ARBA" id="ARBA00023242"/>
    </source>
</evidence>
<dbReference type="OrthoDB" id="342531at2759"/>
<dbReference type="Pfam" id="PF04931">
    <property type="entry name" value="DNA_pol_phi"/>
    <property type="match status" value="1"/>
</dbReference>
<dbReference type="GO" id="GO:0006355">
    <property type="term" value="P:regulation of DNA-templated transcription"/>
    <property type="evidence" value="ECO:0007669"/>
    <property type="project" value="InterPro"/>
</dbReference>
<reference evidence="5 6" key="1">
    <citation type="journal article" date="2016" name="Mol. Biol. Evol.">
        <title>Comparative Genomics of Early-Diverging Mushroom-Forming Fungi Provides Insights into the Origins of Lignocellulose Decay Capabilities.</title>
        <authorList>
            <person name="Nagy L.G."/>
            <person name="Riley R."/>
            <person name="Tritt A."/>
            <person name="Adam C."/>
            <person name="Daum C."/>
            <person name="Floudas D."/>
            <person name="Sun H."/>
            <person name="Yadav J.S."/>
            <person name="Pangilinan J."/>
            <person name="Larsson K.H."/>
            <person name="Matsuura K."/>
            <person name="Barry K."/>
            <person name="Labutti K."/>
            <person name="Kuo R."/>
            <person name="Ohm R.A."/>
            <person name="Bhattacharya S.S."/>
            <person name="Shirouzu T."/>
            <person name="Yoshinaga Y."/>
            <person name="Martin F.M."/>
            <person name="Grigoriev I.V."/>
            <person name="Hibbett D.S."/>
        </authorList>
    </citation>
    <scope>NUCLEOTIDE SEQUENCE [LARGE SCALE GENOMIC DNA]</scope>
    <source>
        <strain evidence="5 6">TUFC12733</strain>
    </source>
</reference>
<dbReference type="PANTHER" id="PTHR13213">
    <property type="entry name" value="MYB-BINDING PROTEIN 1A FAMILY MEMBER"/>
    <property type="match status" value="1"/>
</dbReference>
<dbReference type="InterPro" id="IPR016024">
    <property type="entry name" value="ARM-type_fold"/>
</dbReference>
<dbReference type="PANTHER" id="PTHR13213:SF2">
    <property type="entry name" value="MYB-BINDING PROTEIN 1A"/>
    <property type="match status" value="1"/>
</dbReference>
<feature type="compositionally biased region" description="Acidic residues" evidence="4">
    <location>
        <begin position="802"/>
        <end position="819"/>
    </location>
</feature>
<evidence type="ECO:0008006" key="7">
    <source>
        <dbReference type="Google" id="ProtNLM"/>
    </source>
</evidence>